<dbReference type="PANTHER" id="PTHR30606:SF10">
    <property type="entry name" value="PHOSPHATIDYLINOSITOL MANNOSIDE ACYLTRANSFERASE"/>
    <property type="match status" value="1"/>
</dbReference>
<dbReference type="Proteomes" id="UP000190037">
    <property type="component" value="Unassembled WGS sequence"/>
</dbReference>
<evidence type="ECO:0000313" key="7">
    <source>
        <dbReference type="EMBL" id="OPC80184.1"/>
    </source>
</evidence>
<evidence type="ECO:0000256" key="3">
    <source>
        <dbReference type="ARBA" id="ARBA00022519"/>
    </source>
</evidence>
<dbReference type="STRING" id="159449.B4N89_03760"/>
<keyword evidence="8" id="KW-1185">Reference proteome</keyword>
<dbReference type="NCBIfam" id="NF005919">
    <property type="entry name" value="PRK07920.1"/>
    <property type="match status" value="1"/>
</dbReference>
<dbReference type="RefSeq" id="WP_078974448.1">
    <property type="nucleotide sequence ID" value="NZ_MWQN01000001.1"/>
</dbReference>
<dbReference type="OrthoDB" id="9803456at2"/>
<proteinExistence type="predicted"/>
<reference evidence="7 8" key="1">
    <citation type="submission" date="2017-03" db="EMBL/GenBank/DDBJ databases">
        <title>Draft genome sequence of Streptomyces scabrisporus NF3, endophyte isolated from Amphipterygium adstringens.</title>
        <authorList>
            <person name="Vazquez M."/>
            <person name="Ceapa C.D."/>
            <person name="Rodriguez Luna D."/>
            <person name="Sanchez Esquivel S."/>
        </authorList>
    </citation>
    <scope>NUCLEOTIDE SEQUENCE [LARGE SCALE GENOMIC DNA]</scope>
    <source>
        <strain evidence="7 8">NF3</strain>
    </source>
</reference>
<dbReference type="GO" id="GO:0005886">
    <property type="term" value="C:plasma membrane"/>
    <property type="evidence" value="ECO:0007669"/>
    <property type="project" value="UniProtKB-SubCell"/>
</dbReference>
<organism evidence="7 8">
    <name type="scientific">Embleya scabrispora</name>
    <dbReference type="NCBI Taxonomy" id="159449"/>
    <lineage>
        <taxon>Bacteria</taxon>
        <taxon>Bacillati</taxon>
        <taxon>Actinomycetota</taxon>
        <taxon>Actinomycetes</taxon>
        <taxon>Kitasatosporales</taxon>
        <taxon>Streptomycetaceae</taxon>
        <taxon>Embleya</taxon>
    </lineage>
</organism>
<comment type="caution">
    <text evidence="7">The sequence shown here is derived from an EMBL/GenBank/DDBJ whole genome shotgun (WGS) entry which is preliminary data.</text>
</comment>
<gene>
    <name evidence="7" type="ORF">B4N89_03760</name>
</gene>
<evidence type="ECO:0000313" key="8">
    <source>
        <dbReference type="Proteomes" id="UP000190037"/>
    </source>
</evidence>
<dbReference type="AlphaFoldDB" id="A0A1T3NTS6"/>
<keyword evidence="6 7" id="KW-0012">Acyltransferase</keyword>
<evidence type="ECO:0000256" key="1">
    <source>
        <dbReference type="ARBA" id="ARBA00004533"/>
    </source>
</evidence>
<keyword evidence="5" id="KW-0472">Membrane</keyword>
<evidence type="ECO:0000256" key="2">
    <source>
        <dbReference type="ARBA" id="ARBA00022475"/>
    </source>
</evidence>
<name>A0A1T3NTS6_9ACTN</name>
<accession>A0A1T3NTS6</accession>
<evidence type="ECO:0000256" key="6">
    <source>
        <dbReference type="ARBA" id="ARBA00023315"/>
    </source>
</evidence>
<dbReference type="GO" id="GO:0009247">
    <property type="term" value="P:glycolipid biosynthetic process"/>
    <property type="evidence" value="ECO:0007669"/>
    <property type="project" value="UniProtKB-ARBA"/>
</dbReference>
<protein>
    <submittedName>
        <fullName evidence="7">Phosphatidylinositol mannoside acyltransferase</fullName>
    </submittedName>
</protein>
<keyword evidence="2" id="KW-1003">Cell membrane</keyword>
<keyword evidence="3" id="KW-0997">Cell inner membrane</keyword>
<comment type="subcellular location">
    <subcellularLocation>
        <location evidence="1">Cell inner membrane</location>
    </subcellularLocation>
</comment>
<evidence type="ECO:0000256" key="4">
    <source>
        <dbReference type="ARBA" id="ARBA00022679"/>
    </source>
</evidence>
<evidence type="ECO:0000256" key="5">
    <source>
        <dbReference type="ARBA" id="ARBA00023136"/>
    </source>
</evidence>
<dbReference type="PANTHER" id="PTHR30606">
    <property type="entry name" value="LIPID A BIOSYNTHESIS LAUROYL ACYLTRANSFERASE"/>
    <property type="match status" value="1"/>
</dbReference>
<dbReference type="GO" id="GO:0016746">
    <property type="term" value="F:acyltransferase activity"/>
    <property type="evidence" value="ECO:0007669"/>
    <property type="project" value="UniProtKB-KW"/>
</dbReference>
<dbReference type="EMBL" id="MWQN01000001">
    <property type="protein sequence ID" value="OPC80184.1"/>
    <property type="molecule type" value="Genomic_DNA"/>
</dbReference>
<dbReference type="CDD" id="cd07984">
    <property type="entry name" value="LPLAT_LABLAT-like"/>
    <property type="match status" value="1"/>
</dbReference>
<dbReference type="Pfam" id="PF03279">
    <property type="entry name" value="Lip_A_acyltrans"/>
    <property type="match status" value="1"/>
</dbReference>
<dbReference type="InterPro" id="IPR004960">
    <property type="entry name" value="LipA_acyltrans"/>
</dbReference>
<sequence>MTEIGQRLADTGYALGWSVVKRLPEPVADAVFRRIADVAWRRRGGGVRQLEANLRRVLGPDATPERVREVSREGMRSYLRYYQEAFRLPVWDRETVLSRMECDVTLLDECSARGKGVIFALPHMGNWDHAGAWITLKGYPFTTVAERLRPESLYQRFVAYRESLGMEVLPLTGGDGNTFGTLARRLREGRLLCLLSDRDLTAAGVPVTFFGEPTRMAAGPAALAVQTGAALIPVTLPWDGKVVRGTLHPEIEVPAEGTRREKIAVMTQQVADAYERAIARDPQDWHMLQPLWLADLDRRRLARIEGAK</sequence>
<keyword evidence="4 7" id="KW-0808">Transferase</keyword>